<dbReference type="PROSITE" id="PS51257">
    <property type="entry name" value="PROKAR_LIPOPROTEIN"/>
    <property type="match status" value="1"/>
</dbReference>
<dbReference type="OrthoDB" id="9785394at2"/>
<evidence type="ECO:0000313" key="3">
    <source>
        <dbReference type="EMBL" id="AKT39849.1"/>
    </source>
</evidence>
<keyword evidence="4" id="KW-1185">Reference proteome</keyword>
<protein>
    <recommendedName>
        <fullName evidence="2">DUF1588 domain-containing protein</fullName>
    </recommendedName>
</protein>
<feature type="chain" id="PRO_5005459399" description="DUF1588 domain-containing protein" evidence="1">
    <location>
        <begin position="27"/>
        <end position="774"/>
    </location>
</feature>
<sequence>MPRGRRLHSYLGALGLATLAATGAVAGSGCSSGESEEACVSDEMFFAEQTWAQVLTASCIGCHNPQGLAGNTSLVLKNSSEAGFLSTNMDIFRHVATLEQGGESLALLKPTEKVSHGGGKVIEEGSREYEILAEMVQRYKEPSACETHTTAFFHGVQLASAPDTLRMAALELLGRLPTPEEEEAVEEGGMGALDVLLDQYMHDEMFYTRLKEIYGDIFHTDRYLNGEDAVNLLSSEEYNPRWYEDVAYQPDLIEKYGATSWNDLINKLRRFTVQGVAREPLELIAHVVRENRPFTEVVTADYMMVNPFSARSWGLAPTFENDADPAEFVEVKRDGYPHSGVLSSPMWLARHPTSATNLNRHRARMVYQVFLGTDVLKLAERRIDTSAVTDFNPTLNNPNCTVCHNNIDPVAGWFQKFGDLGAYRVDRNWPETLIPPGFNRDNMPYGEFAEANVWGAGRLAKDPRFALSQIYNVLTGLTGQKPLLSPMSGEENFSDKFRAYLAQYYMFNQFAEEFEASNYDIRVVFKSIIKSPYFRARNYGGDLSGARQFELLQLASSRFLTPEALHRKIWAVSGYPWREGRFGTDYLLSGNRYKLLYGGVDHFDVLQRIGEPNGIMANVSDRMANEMSCRAVPRDFSIPQEERLLFPYVDVTFEPKDRNGFDVEPAIEAIKKNIQYLHKRVLGEVLDLSHPEIERTYQLFLGTWQEGTAGMAKPEGDPDRIPRDLPGQCHVRDEFWSAKPLPEAMHVAGDETYTVRAWMSVMTYLLSDYRFLYQ</sequence>
<dbReference type="Proteomes" id="UP000067626">
    <property type="component" value="Chromosome"/>
</dbReference>
<feature type="domain" description="DUF1588" evidence="2">
    <location>
        <begin position="339"/>
        <end position="425"/>
    </location>
</feature>
<gene>
    <name evidence="3" type="ORF">CMC5_040000</name>
</gene>
<reference evidence="3 4" key="1">
    <citation type="submission" date="2015-07" db="EMBL/GenBank/DDBJ databases">
        <title>Genome analysis of myxobacterium Chondromyces crocatus Cm c5 reveals a high potential for natural compound synthesis and the genetic basis for the loss of fruiting body formation.</title>
        <authorList>
            <person name="Zaburannyi N."/>
            <person name="Bunk B."/>
            <person name="Maier J."/>
            <person name="Overmann J."/>
            <person name="Mueller R."/>
        </authorList>
    </citation>
    <scope>NUCLEOTIDE SEQUENCE [LARGE SCALE GENOMIC DNA]</scope>
    <source>
        <strain evidence="3 4">Cm c5</strain>
    </source>
</reference>
<accession>A0A0K1EG70</accession>
<evidence type="ECO:0000313" key="4">
    <source>
        <dbReference type="Proteomes" id="UP000067626"/>
    </source>
</evidence>
<dbReference type="InterPro" id="IPR013039">
    <property type="entry name" value="DUF1588"/>
</dbReference>
<evidence type="ECO:0000256" key="1">
    <source>
        <dbReference type="SAM" id="SignalP"/>
    </source>
</evidence>
<dbReference type="AlphaFoldDB" id="A0A0K1EG70"/>
<feature type="signal peptide" evidence="1">
    <location>
        <begin position="1"/>
        <end position="26"/>
    </location>
</feature>
<dbReference type="STRING" id="52.CMC5_040000"/>
<dbReference type="RefSeq" id="WP_050431858.1">
    <property type="nucleotide sequence ID" value="NZ_CP012159.1"/>
</dbReference>
<name>A0A0K1EG70_CHOCO</name>
<dbReference type="KEGG" id="ccro:CMC5_040000"/>
<proteinExistence type="predicted"/>
<dbReference type="Pfam" id="PF07627">
    <property type="entry name" value="PSCyt3"/>
    <property type="match status" value="1"/>
</dbReference>
<organism evidence="3 4">
    <name type="scientific">Chondromyces crocatus</name>
    <dbReference type="NCBI Taxonomy" id="52"/>
    <lineage>
        <taxon>Bacteria</taxon>
        <taxon>Pseudomonadati</taxon>
        <taxon>Myxococcota</taxon>
        <taxon>Polyangia</taxon>
        <taxon>Polyangiales</taxon>
        <taxon>Polyangiaceae</taxon>
        <taxon>Chondromyces</taxon>
    </lineage>
</organism>
<dbReference type="EMBL" id="CP012159">
    <property type="protein sequence ID" value="AKT39849.1"/>
    <property type="molecule type" value="Genomic_DNA"/>
</dbReference>
<keyword evidence="1" id="KW-0732">Signal</keyword>
<evidence type="ECO:0000259" key="2">
    <source>
        <dbReference type="Pfam" id="PF07627"/>
    </source>
</evidence>